<name>A0ABU7LZ85_9PROT</name>
<proteinExistence type="predicted"/>
<keyword evidence="3" id="KW-1185">Reference proteome</keyword>
<dbReference type="InterPro" id="IPR036812">
    <property type="entry name" value="NAD(P)_OxRdtase_dom_sf"/>
</dbReference>
<dbReference type="EMBL" id="JAZDRO010000003">
    <property type="protein sequence ID" value="MEE2566879.1"/>
    <property type="molecule type" value="Genomic_DNA"/>
</dbReference>
<sequence>MTPVRTLGRTGLPVSPLGFGVTGPHASPVVPRQDTITLIHQAIDLGLTLFDTGPAYGDGEAESRLGEALAGRDRSRLIIATKAGIPARGQRDFSPDGITASLDASLSRLGTGHADILLLHGPHSNELTPDLFEALARIESAGKARHIGLCTRGDATAAVLAHDLFDVLMAPCHSGLSQTEADILDRAHTAGIGVIGIEAMAGAGGRWRWPHSRGDLWYLARAALQTVKGPAAPPARGNPQDAMSAALAHPHVDSVLSLTTRGTHLAENARRAGLDRTRAPS</sequence>
<dbReference type="InterPro" id="IPR023210">
    <property type="entry name" value="NADP_OxRdtase_dom"/>
</dbReference>
<evidence type="ECO:0000259" key="1">
    <source>
        <dbReference type="Pfam" id="PF00248"/>
    </source>
</evidence>
<dbReference type="Pfam" id="PF00248">
    <property type="entry name" value="Aldo_ket_red"/>
    <property type="match status" value="1"/>
</dbReference>
<dbReference type="Gene3D" id="3.20.20.100">
    <property type="entry name" value="NADP-dependent oxidoreductase domain"/>
    <property type="match status" value="1"/>
</dbReference>
<reference evidence="2 3" key="1">
    <citation type="submission" date="2024-01" db="EMBL/GenBank/DDBJ databases">
        <title>Hyphobacterium bacterium isolated from marine sediment.</title>
        <authorList>
            <person name="Zhao S."/>
        </authorList>
    </citation>
    <scope>NUCLEOTIDE SEQUENCE [LARGE SCALE GENOMIC DNA]</scope>
    <source>
        <strain evidence="2 3">Y60-23</strain>
    </source>
</reference>
<organism evidence="2 3">
    <name type="scientific">Hyphobacterium marinum</name>
    <dbReference type="NCBI Taxonomy" id="3116574"/>
    <lineage>
        <taxon>Bacteria</taxon>
        <taxon>Pseudomonadati</taxon>
        <taxon>Pseudomonadota</taxon>
        <taxon>Alphaproteobacteria</taxon>
        <taxon>Maricaulales</taxon>
        <taxon>Maricaulaceae</taxon>
        <taxon>Hyphobacterium</taxon>
    </lineage>
</organism>
<protein>
    <submittedName>
        <fullName evidence="2">Aldo/keto reductase</fullName>
    </submittedName>
</protein>
<dbReference type="Proteomes" id="UP001310692">
    <property type="component" value="Unassembled WGS sequence"/>
</dbReference>
<gene>
    <name evidence="2" type="ORF">V0U35_09320</name>
</gene>
<dbReference type="RefSeq" id="WP_330196431.1">
    <property type="nucleotide sequence ID" value="NZ_JAZDRO010000003.1"/>
</dbReference>
<dbReference type="PANTHER" id="PTHR43312:SF1">
    <property type="entry name" value="NADP-DEPENDENT OXIDOREDUCTASE DOMAIN-CONTAINING PROTEIN"/>
    <property type="match status" value="1"/>
</dbReference>
<evidence type="ECO:0000313" key="3">
    <source>
        <dbReference type="Proteomes" id="UP001310692"/>
    </source>
</evidence>
<dbReference type="PANTHER" id="PTHR43312">
    <property type="entry name" value="D-THREO-ALDOSE 1-DEHYDROGENASE"/>
    <property type="match status" value="1"/>
</dbReference>
<accession>A0ABU7LZ85</accession>
<evidence type="ECO:0000313" key="2">
    <source>
        <dbReference type="EMBL" id="MEE2566879.1"/>
    </source>
</evidence>
<dbReference type="CDD" id="cd19095">
    <property type="entry name" value="AKR_PA4992-like"/>
    <property type="match status" value="1"/>
</dbReference>
<feature type="domain" description="NADP-dependent oxidoreductase" evidence="1">
    <location>
        <begin position="17"/>
        <end position="202"/>
    </location>
</feature>
<comment type="caution">
    <text evidence="2">The sequence shown here is derived from an EMBL/GenBank/DDBJ whole genome shotgun (WGS) entry which is preliminary data.</text>
</comment>
<dbReference type="SUPFAM" id="SSF51430">
    <property type="entry name" value="NAD(P)-linked oxidoreductase"/>
    <property type="match status" value="1"/>
</dbReference>
<dbReference type="InterPro" id="IPR053135">
    <property type="entry name" value="AKR2_Oxidoreductase"/>
</dbReference>